<feature type="region of interest" description="Disordered" evidence="1">
    <location>
        <begin position="175"/>
        <end position="194"/>
    </location>
</feature>
<evidence type="ECO:0000313" key="2">
    <source>
        <dbReference type="EMBL" id="KAH0862717.1"/>
    </source>
</evidence>
<evidence type="ECO:0000313" key="3">
    <source>
        <dbReference type="Proteomes" id="UP000824890"/>
    </source>
</evidence>
<comment type="caution">
    <text evidence="2">The sequence shown here is derived from an EMBL/GenBank/DDBJ whole genome shotgun (WGS) entry which is preliminary data.</text>
</comment>
<feature type="region of interest" description="Disordered" evidence="1">
    <location>
        <begin position="288"/>
        <end position="365"/>
    </location>
</feature>
<feature type="compositionally biased region" description="Low complexity" evidence="1">
    <location>
        <begin position="180"/>
        <end position="194"/>
    </location>
</feature>
<name>A0ABQ7Y3F5_BRANA</name>
<evidence type="ECO:0000256" key="1">
    <source>
        <dbReference type="SAM" id="MobiDB-lite"/>
    </source>
</evidence>
<organism evidence="2 3">
    <name type="scientific">Brassica napus</name>
    <name type="common">Rape</name>
    <dbReference type="NCBI Taxonomy" id="3708"/>
    <lineage>
        <taxon>Eukaryota</taxon>
        <taxon>Viridiplantae</taxon>
        <taxon>Streptophyta</taxon>
        <taxon>Embryophyta</taxon>
        <taxon>Tracheophyta</taxon>
        <taxon>Spermatophyta</taxon>
        <taxon>Magnoliopsida</taxon>
        <taxon>eudicotyledons</taxon>
        <taxon>Gunneridae</taxon>
        <taxon>Pentapetalae</taxon>
        <taxon>rosids</taxon>
        <taxon>malvids</taxon>
        <taxon>Brassicales</taxon>
        <taxon>Brassicaceae</taxon>
        <taxon>Brassiceae</taxon>
        <taxon>Brassica</taxon>
    </lineage>
</organism>
<sequence length="365" mass="40422">ILMTSRRIFVVLRFDWMCEADGNFLCGVILDFGIFSLSDLMGVEILRAVVILEDQFLGGSGQIRYYGNVSPRLEVKNEELEHQIWYVTNLLMVLIGEFSIGLDKETALWLGALMVMEQQPRVTNMLLPTIPNSLSQGAYRQEGSFHPYKGKHPRGYGDGASYQGRYTGYGDRRIGMQSRGPQQQQLRNGQGDQLLQDPNKLMLDAFKGIRRSPVAGTVNKIGTTDQDVVAVGDTPAKQEIPVVQEQEEVEEETKLAEERSLLSQALDEANLMVDGVLLSDSELLLEEGDDQEDWEQDKQVVGQGDEEKDTRKKGPMLEPAATGGSKKRGGQSFVSPHKKLLAKVAAKQGDKGIKKAPPKARNSAV</sequence>
<protein>
    <submittedName>
        <fullName evidence="2">Uncharacterized protein</fullName>
    </submittedName>
</protein>
<proteinExistence type="predicted"/>
<keyword evidence="3" id="KW-1185">Reference proteome</keyword>
<dbReference type="EMBL" id="JAGKQM010000018">
    <property type="protein sequence ID" value="KAH0862717.1"/>
    <property type="molecule type" value="Genomic_DNA"/>
</dbReference>
<feature type="non-terminal residue" evidence="2">
    <location>
        <position position="1"/>
    </location>
</feature>
<gene>
    <name evidence="2" type="ORF">HID58_079928</name>
</gene>
<reference evidence="2 3" key="1">
    <citation type="submission" date="2021-05" db="EMBL/GenBank/DDBJ databases">
        <title>Genome Assembly of Synthetic Allotetraploid Brassica napus Reveals Homoeologous Exchanges between Subgenomes.</title>
        <authorList>
            <person name="Davis J.T."/>
        </authorList>
    </citation>
    <scope>NUCLEOTIDE SEQUENCE [LARGE SCALE GENOMIC DNA]</scope>
    <source>
        <strain evidence="3">cv. Da-Ae</strain>
        <tissue evidence="2">Seedling</tissue>
    </source>
</reference>
<dbReference type="Proteomes" id="UP000824890">
    <property type="component" value="Unassembled WGS sequence"/>
</dbReference>
<accession>A0ABQ7Y3F5</accession>